<dbReference type="EMBL" id="JH651379">
    <property type="protein sequence ID" value="EIJ39162.1"/>
    <property type="molecule type" value="Genomic_DNA"/>
</dbReference>
<reference evidence="2 3" key="1">
    <citation type="submission" date="2012-02" db="EMBL/GenBank/DDBJ databases">
        <title>Improved High-Quality Draft genome of Joostella marina DSM 19592.</title>
        <authorList>
            <consortium name="US DOE Joint Genome Institute (JGI-PGF)"/>
            <person name="Lucas S."/>
            <person name="Copeland A."/>
            <person name="Lapidus A."/>
            <person name="Bruce D."/>
            <person name="Goodwin L."/>
            <person name="Pitluck S."/>
            <person name="Peters L."/>
            <person name="Chertkov O."/>
            <person name="Ovchinnikova G."/>
            <person name="Kyrpides N."/>
            <person name="Mavromatis K."/>
            <person name="Detter J.C."/>
            <person name="Han C."/>
            <person name="Land M."/>
            <person name="Hauser L."/>
            <person name="Markowitz V."/>
            <person name="Cheng J.-F."/>
            <person name="Hugenholtz P."/>
            <person name="Woyke T."/>
            <person name="Wu D."/>
            <person name="Tindall B."/>
            <person name="Brambilla E."/>
            <person name="Klenk H.-P."/>
            <person name="Eisen J.A."/>
        </authorList>
    </citation>
    <scope>NUCLEOTIDE SEQUENCE [LARGE SCALE GENOMIC DNA]</scope>
    <source>
        <strain evidence="2 3">DSM 19592</strain>
    </source>
</reference>
<protein>
    <recommendedName>
        <fullName evidence="1">YdhG-like domain-containing protein</fullName>
    </recommendedName>
</protein>
<dbReference type="Gene3D" id="3.90.1150.200">
    <property type="match status" value="1"/>
</dbReference>
<dbReference type="HOGENOM" id="CLU_116201_0_0_10"/>
<dbReference type="InterPro" id="IPR016786">
    <property type="entry name" value="YdeI_bac"/>
</dbReference>
<evidence type="ECO:0000313" key="3">
    <source>
        <dbReference type="Proteomes" id="UP000004690"/>
    </source>
</evidence>
<accession>I3C6B9</accession>
<sequence>MTKPNNVEEYIASNVPWKEELSMLRSVINTTEMEETIKWGVPTYTLSNKNIVGIAAFKSYVGLWFHNGALLKDKAKVLINAQEGKTVALRQWRFKSVEEININLIKTYLNEAIFNHKEGKSVVIPKKKEIQSHALMLALEENLELKKCFMELTKGKQREYHEYIAEAKKETTQQNRINKIIPLIEQGKGLYVKYKKS</sequence>
<dbReference type="PIRSF" id="PIRSF021308">
    <property type="entry name" value="UCP021308"/>
    <property type="match status" value="1"/>
</dbReference>
<name>I3C6B9_9FLAO</name>
<dbReference type="eggNOG" id="COG4430">
    <property type="taxonomic scope" value="Bacteria"/>
</dbReference>
<dbReference type="Proteomes" id="UP000004690">
    <property type="component" value="Unassembled WGS sequence"/>
</dbReference>
<proteinExistence type="predicted"/>
<dbReference type="InterPro" id="IPR014922">
    <property type="entry name" value="YdhG-like"/>
</dbReference>
<keyword evidence="3" id="KW-1185">Reference proteome</keyword>
<evidence type="ECO:0000259" key="1">
    <source>
        <dbReference type="Pfam" id="PF08818"/>
    </source>
</evidence>
<gene>
    <name evidence="2" type="ORF">JoomaDRAFT_2172</name>
</gene>
<dbReference type="Pfam" id="PF13376">
    <property type="entry name" value="OmdA"/>
    <property type="match status" value="1"/>
</dbReference>
<dbReference type="RefSeq" id="WP_008612534.1">
    <property type="nucleotide sequence ID" value="NZ_JH651379.1"/>
</dbReference>
<evidence type="ECO:0000313" key="2">
    <source>
        <dbReference type="EMBL" id="EIJ39162.1"/>
    </source>
</evidence>
<dbReference type="AlphaFoldDB" id="I3C6B9"/>
<dbReference type="Pfam" id="PF08818">
    <property type="entry name" value="DUF1801"/>
    <property type="match status" value="1"/>
</dbReference>
<feature type="domain" description="YdhG-like" evidence="1">
    <location>
        <begin position="17"/>
        <end position="113"/>
    </location>
</feature>
<dbReference type="SUPFAM" id="SSF159888">
    <property type="entry name" value="YdhG-like"/>
    <property type="match status" value="1"/>
</dbReference>
<dbReference type="OrthoDB" id="214150at2"/>
<organism evidence="2 3">
    <name type="scientific">Galbibacter orientalis DSM 19592</name>
    <dbReference type="NCBI Taxonomy" id="926559"/>
    <lineage>
        <taxon>Bacteria</taxon>
        <taxon>Pseudomonadati</taxon>
        <taxon>Bacteroidota</taxon>
        <taxon>Flavobacteriia</taxon>
        <taxon>Flavobacteriales</taxon>
        <taxon>Flavobacteriaceae</taxon>
        <taxon>Galbibacter</taxon>
    </lineage>
</organism>